<keyword evidence="8 11" id="KW-1133">Transmembrane helix</keyword>
<dbReference type="InterPro" id="IPR044726">
    <property type="entry name" value="ABCC_6TM_D2"/>
</dbReference>
<evidence type="ECO:0000259" key="12">
    <source>
        <dbReference type="PROSITE" id="PS50893"/>
    </source>
</evidence>
<reference evidence="14 15" key="1">
    <citation type="journal article" date="2015" name="Genome Announc.">
        <title>Draft Genome Sequence and Gene Annotation of the Entomopathogenic Fungus Verticillium hemipterigenum.</title>
        <authorList>
            <person name="Horn F."/>
            <person name="Habel A."/>
            <person name="Scharf D.H."/>
            <person name="Dworschak J."/>
            <person name="Brakhage A.A."/>
            <person name="Guthke R."/>
            <person name="Hertweck C."/>
            <person name="Linde J."/>
        </authorList>
    </citation>
    <scope>NUCLEOTIDE SEQUENCE [LARGE SCALE GENOMIC DNA]</scope>
</reference>
<keyword evidence="3" id="KW-0813">Transport</keyword>
<evidence type="ECO:0000256" key="9">
    <source>
        <dbReference type="ARBA" id="ARBA00023136"/>
    </source>
</evidence>
<feature type="transmembrane region" description="Helical" evidence="11">
    <location>
        <begin position="1023"/>
        <end position="1043"/>
    </location>
</feature>
<evidence type="ECO:0000256" key="2">
    <source>
        <dbReference type="ARBA" id="ARBA00009726"/>
    </source>
</evidence>
<dbReference type="SUPFAM" id="SSF90123">
    <property type="entry name" value="ABC transporter transmembrane region"/>
    <property type="match status" value="2"/>
</dbReference>
<dbReference type="GO" id="GO:0005886">
    <property type="term" value="C:plasma membrane"/>
    <property type="evidence" value="ECO:0007669"/>
    <property type="project" value="UniProtKB-SubCell"/>
</dbReference>
<dbReference type="InterPro" id="IPR003593">
    <property type="entry name" value="AAA+_ATPase"/>
</dbReference>
<dbReference type="InterPro" id="IPR027417">
    <property type="entry name" value="P-loop_NTPase"/>
</dbReference>
<organism evidence="14 15">
    <name type="scientific">[Torrubiella] hemipterigena</name>
    <dbReference type="NCBI Taxonomy" id="1531966"/>
    <lineage>
        <taxon>Eukaryota</taxon>
        <taxon>Fungi</taxon>
        <taxon>Dikarya</taxon>
        <taxon>Ascomycota</taxon>
        <taxon>Pezizomycotina</taxon>
        <taxon>Sordariomycetes</taxon>
        <taxon>Hypocreomycetidae</taxon>
        <taxon>Hypocreales</taxon>
        <taxon>Clavicipitaceae</taxon>
        <taxon>Clavicipitaceae incertae sedis</taxon>
        <taxon>'Torrubiella' clade</taxon>
    </lineage>
</organism>
<feature type="domain" description="ABC transmembrane type-1" evidence="13">
    <location>
        <begin position="274"/>
        <end position="551"/>
    </location>
</feature>
<dbReference type="SMART" id="SM00382">
    <property type="entry name" value="AAA"/>
    <property type="match status" value="2"/>
</dbReference>
<evidence type="ECO:0000256" key="10">
    <source>
        <dbReference type="ARBA" id="ARBA00023180"/>
    </source>
</evidence>
<dbReference type="Gene3D" id="3.40.50.300">
    <property type="entry name" value="P-loop containing nucleotide triphosphate hydrolases"/>
    <property type="match status" value="2"/>
</dbReference>
<dbReference type="Pfam" id="PF00664">
    <property type="entry name" value="ABC_membrane"/>
    <property type="match status" value="2"/>
</dbReference>
<dbReference type="GO" id="GO:0140359">
    <property type="term" value="F:ABC-type transporter activity"/>
    <property type="evidence" value="ECO:0007669"/>
    <property type="project" value="InterPro"/>
</dbReference>
<dbReference type="HOGENOM" id="CLU_000604_27_5_1"/>
<evidence type="ECO:0000256" key="5">
    <source>
        <dbReference type="ARBA" id="ARBA00022692"/>
    </source>
</evidence>
<dbReference type="EMBL" id="CDHN01000003">
    <property type="protein sequence ID" value="CEJ90319.1"/>
    <property type="molecule type" value="Genomic_DNA"/>
</dbReference>
<dbReference type="PROSITE" id="PS50893">
    <property type="entry name" value="ABC_TRANSPORTER_2"/>
    <property type="match status" value="2"/>
</dbReference>
<feature type="domain" description="ABC transporter" evidence="12">
    <location>
        <begin position="607"/>
        <end position="839"/>
    </location>
</feature>
<comment type="similarity">
    <text evidence="2">Belongs to the ABC transporter superfamily. ABCC family. Conjugate transporter (TC 3.A.1.208) subfamily.</text>
</comment>
<dbReference type="Gene3D" id="1.20.1560.10">
    <property type="entry name" value="ABC transporter type 1, transmembrane domain"/>
    <property type="match status" value="2"/>
</dbReference>
<feature type="transmembrane region" description="Helical" evidence="11">
    <location>
        <begin position="30"/>
        <end position="50"/>
    </location>
</feature>
<dbReference type="InterPro" id="IPR036640">
    <property type="entry name" value="ABC1_TM_sf"/>
</dbReference>
<evidence type="ECO:0000256" key="8">
    <source>
        <dbReference type="ARBA" id="ARBA00022989"/>
    </source>
</evidence>
<evidence type="ECO:0000259" key="13">
    <source>
        <dbReference type="PROSITE" id="PS50929"/>
    </source>
</evidence>
<evidence type="ECO:0000256" key="4">
    <source>
        <dbReference type="ARBA" id="ARBA00022475"/>
    </source>
</evidence>
<dbReference type="FunFam" id="1.20.1560.10:FF:000066">
    <property type="entry name" value="ABC multidrug transporter (Eurofung)"/>
    <property type="match status" value="1"/>
</dbReference>
<name>A0A0A1T679_9HYPO</name>
<gene>
    <name evidence="14" type="ORF">VHEMI06110</name>
</gene>
<evidence type="ECO:0000313" key="14">
    <source>
        <dbReference type="EMBL" id="CEJ90319.1"/>
    </source>
</evidence>
<keyword evidence="9 11" id="KW-0472">Membrane</keyword>
<keyword evidence="5 11" id="KW-0812">Transmembrane</keyword>
<keyword evidence="6" id="KW-0547">Nucleotide-binding</keyword>
<comment type="subcellular location">
    <subcellularLocation>
        <location evidence="1">Cell membrane</location>
        <topology evidence="1">Multi-pass membrane protein</topology>
    </subcellularLocation>
</comment>
<dbReference type="InterPro" id="IPR003439">
    <property type="entry name" value="ABC_transporter-like_ATP-bd"/>
</dbReference>
<feature type="domain" description="ABC transmembrane type-1" evidence="13">
    <location>
        <begin position="889"/>
        <end position="1165"/>
    </location>
</feature>
<keyword evidence="7" id="KW-0067">ATP-binding</keyword>
<dbReference type="InterPro" id="IPR050173">
    <property type="entry name" value="ABC_transporter_C-like"/>
</dbReference>
<feature type="transmembrane region" description="Helical" evidence="11">
    <location>
        <begin position="95"/>
        <end position="116"/>
    </location>
</feature>
<evidence type="ECO:0000256" key="7">
    <source>
        <dbReference type="ARBA" id="ARBA00022840"/>
    </source>
</evidence>
<protein>
    <submittedName>
        <fullName evidence="14">Putative ABC transporter</fullName>
    </submittedName>
</protein>
<feature type="transmembrane region" description="Helical" evidence="11">
    <location>
        <begin position="1107"/>
        <end position="1130"/>
    </location>
</feature>
<evidence type="ECO:0000313" key="15">
    <source>
        <dbReference type="Proteomes" id="UP000039046"/>
    </source>
</evidence>
<feature type="transmembrane region" description="Helical" evidence="11">
    <location>
        <begin position="71"/>
        <end position="89"/>
    </location>
</feature>
<feature type="transmembrane region" description="Helical" evidence="11">
    <location>
        <begin position="885"/>
        <end position="908"/>
    </location>
</feature>
<dbReference type="Pfam" id="PF00005">
    <property type="entry name" value="ABC_tran"/>
    <property type="match status" value="2"/>
</dbReference>
<dbReference type="PANTHER" id="PTHR24223">
    <property type="entry name" value="ATP-BINDING CASSETTE SUB-FAMILY C"/>
    <property type="match status" value="1"/>
</dbReference>
<dbReference type="STRING" id="1531966.A0A0A1T679"/>
<feature type="transmembrane region" description="Helical" evidence="11">
    <location>
        <begin position="920"/>
        <end position="946"/>
    </location>
</feature>
<sequence length="1438" mass="156512">MASNCHGFKVVASPDCDSRSLDFTLAAEQAIFGLIPAGLFLVAGIPRVVYLSKQSVKTVPNLSRNLKLVAAFVYAAIQISLLALWSRLQSHSSEFAVPAAAVDLAVAVLLPILASLEDARSLRPSTVLSTYLALSTLLDLAQARTLWIIGSSVPIATLFVTRLASKAVLLLLEARSKQSILQQQYQQLPPEAIAGIVNRSFQFWLNTLFIKGFRSRLTLGDLFNLDGALSGVHVSRKMHDAWLARRRPERRFEFAYTVLRTFWRPLALAAVPRILVIALTFAQVFLISRTLTLLDEPVTDETKSIGYTLIGATALIYLGLAVCKLHYHQIMYRFITMFRGATESCIYDHLLLLGDGDGNNSATLTLMSADIDRIAGSLPELNEIWSQTIEVIIGIILLSIQLSWVSVVPIILVIVAFLGGAQVSKTIGNKQKVWVNAVQARVSFTSAVLAGMKGVKMLGLQSTIETMLQQYRIEETVRMAAFRWSILWQNVVQNLPWALTPALTFAIYAGQALARGQASLDTVQAFSSLAVIHLLTDPTAKLVSAIPSTASTFGCFDRIQAFLLLKPKIDQRNLQGLHSSTSDSSADGGIELKELAPANKEPSRAFVQAENVSIRPGPDTAPILTNVNFSVAPGSLTILAGPVATGKTTLLKALLGELPIEQGGTLTISDCRTAYCSQSPWLPNLTLRAAIIGPVTNACPFDEARYQKCLEVCDLNHDIGLFEDRDLTELGSNGSSLSGGQQHRIALARALYSRPQLLVLDDVFAALDWTTQRKVFLALFGQGGFLKASRTTTILTTATADFLKYADQVLLLNNGTIGKSSTKDAKALDLANASDNATPSHAVGTHEISPKPDDAKLKRAQQINDLSRSTGDLTVYKYYSRHVHWFPGLFFLASAAINVFSYSFAQIWLKWWTDAGGTQIGLYIGVFIALAFLNSFSTGAYVWAIIIRISPSTARKFHAILLRTVMNAPLALFTNTDSGVLLNRFTQDMTIIEGQLATGVLVSITNLFSALAAAALVATGSSYMAATIPLLILAIWALQNVYIRTSRQLRILDIEARSPLYTHFAETVAGLMTIRTFGWTEWFKATNITLLDESQRPYYSLYCMQRWLSLVLDLIVAAEAVLVVGLAVGIRGSTSAGLLGVSLNNVLSFSAALSNFLGGWTMLETSLGSIARLKSFEEAVEPEDKPEECAVPDTNWPAQGQIQFRNVSAFYENTTSGVHEFNLYVEPGQTIGICGRTGSGKSSIIATLLRLVEINSGSISIDGVDIATLPRQTIRERLLVATQNPLIVPASLRVNVDPEDNSTDDQICSTLARVGLGALVERLGGLDKAVNADDLSRGEQLLLSLARLVLSKKRNEGILLLDEATSNLDSAAEGVVQAVLKEDFKDYTKIIVTHHLHTILDADIMVVMEQGRLVEAGRPETLLKNVRGKLSQLMESQL</sequence>
<evidence type="ECO:0000256" key="3">
    <source>
        <dbReference type="ARBA" id="ARBA00022448"/>
    </source>
</evidence>
<feature type="transmembrane region" description="Helical" evidence="11">
    <location>
        <begin position="391"/>
        <end position="421"/>
    </location>
</feature>
<feature type="domain" description="ABC transporter" evidence="12">
    <location>
        <begin position="1202"/>
        <end position="1435"/>
    </location>
</feature>
<evidence type="ECO:0000256" key="1">
    <source>
        <dbReference type="ARBA" id="ARBA00004651"/>
    </source>
</evidence>
<keyword evidence="4" id="KW-1003">Cell membrane</keyword>
<feature type="transmembrane region" description="Helical" evidence="11">
    <location>
        <begin position="266"/>
        <end position="287"/>
    </location>
</feature>
<dbReference type="FunFam" id="3.40.50.300:FF:002145">
    <property type="entry name" value="ABC transporter (MsbA subfamily)"/>
    <property type="match status" value="1"/>
</dbReference>
<dbReference type="FunFam" id="1.20.1560.10:FF:000055">
    <property type="entry name" value="ABC multidrug transporter (Eurofung)"/>
    <property type="match status" value="1"/>
</dbReference>
<dbReference type="CDD" id="cd18580">
    <property type="entry name" value="ABC_6TM_ABCC_D2"/>
    <property type="match status" value="1"/>
</dbReference>
<feature type="transmembrane region" description="Helical" evidence="11">
    <location>
        <begin position="996"/>
        <end position="1017"/>
    </location>
</feature>
<keyword evidence="10" id="KW-0325">Glycoprotein</keyword>
<dbReference type="GO" id="GO:0016887">
    <property type="term" value="F:ATP hydrolysis activity"/>
    <property type="evidence" value="ECO:0007669"/>
    <property type="project" value="InterPro"/>
</dbReference>
<dbReference type="PROSITE" id="PS50929">
    <property type="entry name" value="ABC_TM1F"/>
    <property type="match status" value="2"/>
</dbReference>
<keyword evidence="15" id="KW-1185">Reference proteome</keyword>
<feature type="transmembrane region" description="Helical" evidence="11">
    <location>
        <begin position="307"/>
        <end position="327"/>
    </location>
</feature>
<evidence type="ECO:0000256" key="6">
    <source>
        <dbReference type="ARBA" id="ARBA00022741"/>
    </source>
</evidence>
<evidence type="ECO:0000256" key="11">
    <source>
        <dbReference type="SAM" id="Phobius"/>
    </source>
</evidence>
<accession>A0A0A1T679</accession>
<dbReference type="SUPFAM" id="SSF52540">
    <property type="entry name" value="P-loop containing nucleoside triphosphate hydrolases"/>
    <property type="match status" value="2"/>
</dbReference>
<dbReference type="GO" id="GO:0005524">
    <property type="term" value="F:ATP binding"/>
    <property type="evidence" value="ECO:0007669"/>
    <property type="project" value="UniProtKB-KW"/>
</dbReference>
<dbReference type="OrthoDB" id="6500128at2759"/>
<dbReference type="PANTHER" id="PTHR24223:SF399">
    <property type="entry name" value="ABC TRANSPORTER ATNG"/>
    <property type="match status" value="1"/>
</dbReference>
<dbReference type="Proteomes" id="UP000039046">
    <property type="component" value="Unassembled WGS sequence"/>
</dbReference>
<dbReference type="InterPro" id="IPR011527">
    <property type="entry name" value="ABC1_TM_dom"/>
</dbReference>
<proteinExistence type="inferred from homology"/>